<evidence type="ECO:0008006" key="3">
    <source>
        <dbReference type="Google" id="ProtNLM"/>
    </source>
</evidence>
<name>A0A1G9H0R1_9PSED</name>
<dbReference type="OrthoDB" id="5703571at2"/>
<dbReference type="AlphaFoldDB" id="A0A1G9H0R1"/>
<proteinExistence type="predicted"/>
<reference evidence="1 2" key="1">
    <citation type="submission" date="2016-10" db="EMBL/GenBank/DDBJ databases">
        <authorList>
            <person name="de Groot N.N."/>
        </authorList>
    </citation>
    <scope>NUCLEOTIDE SEQUENCE [LARGE SCALE GENOMIC DNA]</scope>
    <source>
        <strain evidence="1 2">JCM 21544</strain>
    </source>
</reference>
<protein>
    <recommendedName>
        <fullName evidence="3">Tryptophan synthase subunit beta</fullName>
    </recommendedName>
</protein>
<dbReference type="Proteomes" id="UP000198706">
    <property type="component" value="Unassembled WGS sequence"/>
</dbReference>
<evidence type="ECO:0000313" key="2">
    <source>
        <dbReference type="Proteomes" id="UP000198706"/>
    </source>
</evidence>
<keyword evidence="2" id="KW-1185">Reference proteome</keyword>
<organism evidence="1 2">
    <name type="scientific">Pseudomonas indica</name>
    <dbReference type="NCBI Taxonomy" id="137658"/>
    <lineage>
        <taxon>Bacteria</taxon>
        <taxon>Pseudomonadati</taxon>
        <taxon>Pseudomonadota</taxon>
        <taxon>Gammaproteobacteria</taxon>
        <taxon>Pseudomonadales</taxon>
        <taxon>Pseudomonadaceae</taxon>
        <taxon>Pseudomonas</taxon>
    </lineage>
</organism>
<accession>A0A1G9H0R1</accession>
<dbReference type="STRING" id="137658.SAMN05216186_11469"/>
<dbReference type="EMBL" id="FNFD01000014">
    <property type="protein sequence ID" value="SDL06459.1"/>
    <property type="molecule type" value="Genomic_DNA"/>
</dbReference>
<sequence length="111" mass="12599">MVYVQRDADGHILRVEHEPFDEMTEVLAVESEELQRWITAKEEMKARLDALRSSDLDLIRVLEDVVSVLVVRGLISFTDLPEAARLKLDQRALARAEIEGLADVLGEEKDV</sequence>
<evidence type="ECO:0000313" key="1">
    <source>
        <dbReference type="EMBL" id="SDL06459.1"/>
    </source>
</evidence>
<gene>
    <name evidence="1" type="ORF">SAMN05216186_11469</name>
</gene>
<dbReference type="RefSeq" id="WP_084337995.1">
    <property type="nucleotide sequence ID" value="NZ_JAHKQV010000068.1"/>
</dbReference>